<dbReference type="EMBL" id="PHWZ01000275">
    <property type="protein sequence ID" value="TEY50428.1"/>
    <property type="molecule type" value="Genomic_DNA"/>
</dbReference>
<keyword evidence="2" id="KW-1185">Reference proteome</keyword>
<protein>
    <submittedName>
        <fullName evidence="1">Uncharacterized protein</fullName>
    </submittedName>
</protein>
<comment type="caution">
    <text evidence="1">The sequence shown here is derived from an EMBL/GenBank/DDBJ whole genome shotgun (WGS) entry which is preliminary data.</text>
</comment>
<reference evidence="1 2" key="1">
    <citation type="submission" date="2017-11" db="EMBL/GenBank/DDBJ databases">
        <title>Comparative genomics of Botrytis spp.</title>
        <authorList>
            <person name="Valero-Jimenez C.A."/>
            <person name="Tapia P."/>
            <person name="Veloso J."/>
            <person name="Silva-Moreno E."/>
            <person name="Staats M."/>
            <person name="Valdes J.H."/>
            <person name="Van Kan J.A.L."/>
        </authorList>
    </citation>
    <scope>NUCLEOTIDE SEQUENCE [LARGE SCALE GENOMIC DNA]</scope>
    <source>
        <strain evidence="1 2">MUCL2830</strain>
    </source>
</reference>
<organism evidence="1 2">
    <name type="scientific">Botryotinia calthae</name>
    <dbReference type="NCBI Taxonomy" id="38488"/>
    <lineage>
        <taxon>Eukaryota</taxon>
        <taxon>Fungi</taxon>
        <taxon>Dikarya</taxon>
        <taxon>Ascomycota</taxon>
        <taxon>Pezizomycotina</taxon>
        <taxon>Leotiomycetes</taxon>
        <taxon>Helotiales</taxon>
        <taxon>Sclerotiniaceae</taxon>
        <taxon>Botryotinia</taxon>
    </lineage>
</organism>
<proteinExistence type="predicted"/>
<dbReference type="AlphaFoldDB" id="A0A4Y8CW36"/>
<name>A0A4Y8CW36_9HELO</name>
<evidence type="ECO:0000313" key="1">
    <source>
        <dbReference type="EMBL" id="TEY50428.1"/>
    </source>
</evidence>
<accession>A0A4Y8CW36</accession>
<gene>
    <name evidence="1" type="ORF">BOTCAL_0276g00090</name>
</gene>
<sequence length="82" mass="9607">MIVGVKENRVASRINGQFCHHKGARPQEEETPTTQKLDNHTGRYIYSPFYLAFRLKTTSFQVEVKKRSQSYWLFWTASPAEL</sequence>
<evidence type="ECO:0000313" key="2">
    <source>
        <dbReference type="Proteomes" id="UP000297299"/>
    </source>
</evidence>
<dbReference type="Proteomes" id="UP000297299">
    <property type="component" value="Unassembled WGS sequence"/>
</dbReference>